<dbReference type="InterPro" id="IPR005913">
    <property type="entry name" value="dTDP_dehydrorham_reduct"/>
</dbReference>
<feature type="region of interest" description="Disordered" evidence="3">
    <location>
        <begin position="267"/>
        <end position="295"/>
    </location>
</feature>
<keyword evidence="2" id="KW-0521">NADP</keyword>
<dbReference type="PANTHER" id="PTHR10491">
    <property type="entry name" value="DTDP-4-DEHYDRORHAMNOSE REDUCTASE"/>
    <property type="match status" value="1"/>
</dbReference>
<comment type="pathway">
    <text evidence="2">Carbohydrate biosynthesis; dTDP-L-rhamnose biosynthesis.</text>
</comment>
<organism evidence="5 6">
    <name type="scientific">Micromonospora humidisoli</name>
    <dbReference type="NCBI Taxonomy" id="2807622"/>
    <lineage>
        <taxon>Bacteria</taxon>
        <taxon>Bacillati</taxon>
        <taxon>Actinomycetota</taxon>
        <taxon>Actinomycetes</taxon>
        <taxon>Micromonosporales</taxon>
        <taxon>Micromonosporaceae</taxon>
        <taxon>Micromonospora</taxon>
    </lineage>
</organism>
<protein>
    <recommendedName>
        <fullName evidence="2">dTDP-4-dehydrorhamnose reductase</fullName>
        <ecNumber evidence="2">1.1.1.133</ecNumber>
    </recommendedName>
</protein>
<comment type="caution">
    <text evidence="5">The sequence shown here is derived from an EMBL/GenBank/DDBJ whole genome shotgun (WGS) entry which is preliminary data.</text>
</comment>
<accession>A0ABS2JEH0</accession>
<name>A0ABS2JEH0_9ACTN</name>
<dbReference type="GO" id="GO:0008831">
    <property type="term" value="F:dTDP-4-dehydrorhamnose reductase activity"/>
    <property type="evidence" value="ECO:0007669"/>
    <property type="project" value="UniProtKB-EC"/>
</dbReference>
<comment type="similarity">
    <text evidence="1 2">Belongs to the dTDP-4-dehydrorhamnose reductase family.</text>
</comment>
<evidence type="ECO:0000313" key="6">
    <source>
        <dbReference type="Proteomes" id="UP000809587"/>
    </source>
</evidence>
<dbReference type="EC" id="1.1.1.133" evidence="2"/>
<comment type="function">
    <text evidence="2">Catalyzes the reduction of dTDP-6-deoxy-L-lyxo-4-hexulose to yield dTDP-L-rhamnose.</text>
</comment>
<evidence type="ECO:0000313" key="5">
    <source>
        <dbReference type="EMBL" id="MBM7084935.1"/>
    </source>
</evidence>
<reference evidence="5 6" key="1">
    <citation type="submission" date="2021-02" db="EMBL/GenBank/DDBJ databases">
        <authorList>
            <person name="Lee D.-H."/>
        </authorList>
    </citation>
    <scope>NUCLEOTIDE SEQUENCE [LARGE SCALE GENOMIC DNA]</scope>
    <source>
        <strain evidence="5 6">MMS20-R2-29</strain>
    </source>
</reference>
<feature type="domain" description="RmlD-like substrate binding" evidence="4">
    <location>
        <begin position="3"/>
        <end position="284"/>
    </location>
</feature>
<dbReference type="InterPro" id="IPR029903">
    <property type="entry name" value="RmlD-like-bd"/>
</dbReference>
<dbReference type="EMBL" id="JAFEUO010000005">
    <property type="protein sequence ID" value="MBM7084935.1"/>
    <property type="molecule type" value="Genomic_DNA"/>
</dbReference>
<proteinExistence type="inferred from homology"/>
<evidence type="ECO:0000256" key="1">
    <source>
        <dbReference type="ARBA" id="ARBA00010944"/>
    </source>
</evidence>
<dbReference type="PANTHER" id="PTHR10491:SF4">
    <property type="entry name" value="METHIONINE ADENOSYLTRANSFERASE 2 SUBUNIT BETA"/>
    <property type="match status" value="1"/>
</dbReference>
<keyword evidence="2 5" id="KW-0560">Oxidoreductase</keyword>
<dbReference type="SUPFAM" id="SSF51735">
    <property type="entry name" value="NAD(P)-binding Rossmann-fold domains"/>
    <property type="match status" value="1"/>
</dbReference>
<dbReference type="RefSeq" id="WP_204960150.1">
    <property type="nucleotide sequence ID" value="NZ_JAFEUO010000005.1"/>
</dbReference>
<evidence type="ECO:0000259" key="4">
    <source>
        <dbReference type="Pfam" id="PF04321"/>
    </source>
</evidence>
<evidence type="ECO:0000256" key="2">
    <source>
        <dbReference type="RuleBase" id="RU364082"/>
    </source>
</evidence>
<sequence>MTRVLVTGAGGMLGRDLLAVLATRGDLKVTAATRADLDVTDAGAVHTAVAGHDVVFNAAAWTDVDGAERDEAAATAINGDGVAHLARACAGHGARLLHVSTDYVFAGDADTPYAEDAPTDPVNAYGRSKLAGERAVVRFLPETGYLVRTAWLYGAHGRNFVTTMLDLAATRQHLDVVDDQHGQPTWSYALATRLVALADAALADRAPAGIYHGTCTGQTTWYGLARAAFTLAGLDPDRVRPTTSDRFPRPAARPAYSVLGHDRWAEAGLPPPPDWHDALSDAFASPTAPAPWKVA</sequence>
<dbReference type="Gene3D" id="3.90.25.10">
    <property type="entry name" value="UDP-galactose 4-epimerase, domain 1"/>
    <property type="match status" value="1"/>
</dbReference>
<dbReference type="CDD" id="cd05254">
    <property type="entry name" value="dTDP_HR_like_SDR_e"/>
    <property type="match status" value="1"/>
</dbReference>
<gene>
    <name evidence="5" type="primary">rfbD</name>
    <name evidence="5" type="ORF">JQN84_20670</name>
</gene>
<keyword evidence="6" id="KW-1185">Reference proteome</keyword>
<dbReference type="Proteomes" id="UP000809587">
    <property type="component" value="Unassembled WGS sequence"/>
</dbReference>
<dbReference type="NCBIfam" id="TIGR01214">
    <property type="entry name" value="rmlD"/>
    <property type="match status" value="1"/>
</dbReference>
<evidence type="ECO:0000256" key="3">
    <source>
        <dbReference type="SAM" id="MobiDB-lite"/>
    </source>
</evidence>
<dbReference type="Gene3D" id="3.40.50.720">
    <property type="entry name" value="NAD(P)-binding Rossmann-like Domain"/>
    <property type="match status" value="1"/>
</dbReference>
<dbReference type="InterPro" id="IPR036291">
    <property type="entry name" value="NAD(P)-bd_dom_sf"/>
</dbReference>
<dbReference type="Pfam" id="PF04321">
    <property type="entry name" value="RmlD_sub_bind"/>
    <property type="match status" value="1"/>
</dbReference>